<dbReference type="GeneID" id="66069077"/>
<comment type="caution">
    <text evidence="2">The sequence shown here is derived from an EMBL/GenBank/DDBJ whole genome shotgun (WGS) entry which is preliminary data.</text>
</comment>
<evidence type="ECO:0000313" key="3">
    <source>
        <dbReference type="Proteomes" id="UP001049176"/>
    </source>
</evidence>
<dbReference type="OrthoDB" id="3056938at2759"/>
<keyword evidence="3" id="KW-1185">Reference proteome</keyword>
<feature type="region of interest" description="Disordered" evidence="1">
    <location>
        <begin position="262"/>
        <end position="295"/>
    </location>
</feature>
<evidence type="ECO:0000313" key="2">
    <source>
        <dbReference type="EMBL" id="KAG7098025.1"/>
    </source>
</evidence>
<sequence>MPSKSAFVVLVDAYITEDQAPWRWKPWQERTGVHHGLFPDDDRCLPPGWTRQNANDVHSFLESYRQIPKSQTKDREVFLKKSPHPGRVFFDKYITKGWDGWGIHDVVCDALRDECCHPFQLMLDNNSLKDFPEVDHYAPKVVDAIARKLFGHEAFPRGSSVLRISLTNLGLVKAFIVRSWVRLKKKCKSDQTRMARYKEEALAAFEDINFEDPTRDQLVKTITAIARWKALADIYSIDEYLEGLESSMEKLNELLADLGVNAPQPNQVSGRRAPKRQPKKSSSSKSPDHPTKSILASKGALNEVASYYQG</sequence>
<protein>
    <submittedName>
        <fullName evidence="2">Uncharacterized protein</fullName>
    </submittedName>
</protein>
<name>A0A9P8AE61_9AGAR</name>
<evidence type="ECO:0000256" key="1">
    <source>
        <dbReference type="SAM" id="MobiDB-lite"/>
    </source>
</evidence>
<proteinExistence type="predicted"/>
<organism evidence="2 3">
    <name type="scientific">Marasmius oreades</name>
    <name type="common">fairy-ring Marasmius</name>
    <dbReference type="NCBI Taxonomy" id="181124"/>
    <lineage>
        <taxon>Eukaryota</taxon>
        <taxon>Fungi</taxon>
        <taxon>Dikarya</taxon>
        <taxon>Basidiomycota</taxon>
        <taxon>Agaricomycotina</taxon>
        <taxon>Agaricomycetes</taxon>
        <taxon>Agaricomycetidae</taxon>
        <taxon>Agaricales</taxon>
        <taxon>Marasmiineae</taxon>
        <taxon>Marasmiaceae</taxon>
        <taxon>Marasmius</taxon>
    </lineage>
</organism>
<dbReference type="AlphaFoldDB" id="A0A9P8AE61"/>
<accession>A0A9P8AE61</accession>
<dbReference type="RefSeq" id="XP_043014495.1">
    <property type="nucleotide sequence ID" value="XM_043145796.1"/>
</dbReference>
<dbReference type="Proteomes" id="UP001049176">
    <property type="component" value="Chromosome 1"/>
</dbReference>
<dbReference type="EMBL" id="CM032181">
    <property type="protein sequence ID" value="KAG7098025.1"/>
    <property type="molecule type" value="Genomic_DNA"/>
</dbReference>
<dbReference type="KEGG" id="more:E1B28_000001"/>
<gene>
    <name evidence="2" type="ORF">E1B28_000001</name>
</gene>
<reference evidence="2" key="1">
    <citation type="journal article" date="2021" name="Genome Biol. Evol.">
        <title>The assembled and annotated genome of the fairy-ring fungus Marasmius oreades.</title>
        <authorList>
            <person name="Hiltunen M."/>
            <person name="Ament-Velasquez S.L."/>
            <person name="Johannesson H."/>
        </authorList>
    </citation>
    <scope>NUCLEOTIDE SEQUENCE</scope>
    <source>
        <strain evidence="2">03SP1</strain>
    </source>
</reference>